<gene>
    <name evidence="1" type="ORF">Q664_25840</name>
</gene>
<name>A0A084SQW8_9BACT</name>
<sequence>GKMSIERFCVTLQQAHHQAIHGGGNWKLGRKWPGEWNRMTMETLFEAEAEAGRMLTRNTILEIVATHMKEYRIPMNFVRCGGR</sequence>
<evidence type="ECO:0008006" key="3">
    <source>
        <dbReference type="Google" id="ProtNLM"/>
    </source>
</evidence>
<feature type="non-terminal residue" evidence="1">
    <location>
        <position position="1"/>
    </location>
</feature>
<dbReference type="AlphaFoldDB" id="A0A084SQW8"/>
<evidence type="ECO:0000313" key="2">
    <source>
        <dbReference type="Proteomes" id="UP000028547"/>
    </source>
</evidence>
<proteinExistence type="predicted"/>
<organism evidence="1 2">
    <name type="scientific">Archangium violaceum Cb vi76</name>
    <dbReference type="NCBI Taxonomy" id="1406225"/>
    <lineage>
        <taxon>Bacteria</taxon>
        <taxon>Pseudomonadati</taxon>
        <taxon>Myxococcota</taxon>
        <taxon>Myxococcia</taxon>
        <taxon>Myxococcales</taxon>
        <taxon>Cystobacterineae</taxon>
        <taxon>Archangiaceae</taxon>
        <taxon>Archangium</taxon>
    </lineage>
</organism>
<dbReference type="Proteomes" id="UP000028547">
    <property type="component" value="Unassembled WGS sequence"/>
</dbReference>
<dbReference type="EMBL" id="JPMI01000174">
    <property type="protein sequence ID" value="KFA90853.1"/>
    <property type="molecule type" value="Genomic_DNA"/>
</dbReference>
<accession>A0A084SQW8</accession>
<evidence type="ECO:0000313" key="1">
    <source>
        <dbReference type="EMBL" id="KFA90853.1"/>
    </source>
</evidence>
<protein>
    <recommendedName>
        <fullName evidence="3">Transposase</fullName>
    </recommendedName>
</protein>
<comment type="caution">
    <text evidence="1">The sequence shown here is derived from an EMBL/GenBank/DDBJ whole genome shotgun (WGS) entry which is preliminary data.</text>
</comment>
<reference evidence="1 2" key="1">
    <citation type="submission" date="2014-07" db="EMBL/GenBank/DDBJ databases">
        <title>Draft Genome Sequence of Gephyronic Acid Producer, Cystobacter violaceus Strain Cb vi76.</title>
        <authorList>
            <person name="Stevens D.C."/>
            <person name="Young J."/>
            <person name="Carmichael R."/>
            <person name="Tan J."/>
            <person name="Taylor R.E."/>
        </authorList>
    </citation>
    <scope>NUCLEOTIDE SEQUENCE [LARGE SCALE GENOMIC DNA]</scope>
    <source>
        <strain evidence="1 2">Cb vi76</strain>
    </source>
</reference>